<evidence type="ECO:0000259" key="9">
    <source>
        <dbReference type="Pfam" id="PF05738"/>
    </source>
</evidence>
<dbReference type="CDD" id="cd00222">
    <property type="entry name" value="CollagenBindB"/>
    <property type="match status" value="2"/>
</dbReference>
<accession>A0A6M8J6I7</accession>
<dbReference type="Proteomes" id="UP000503297">
    <property type="component" value="Chromosome"/>
</dbReference>
<evidence type="ECO:0000259" key="11">
    <source>
        <dbReference type="Pfam" id="PF17961"/>
    </source>
</evidence>
<dbReference type="InterPro" id="IPR008456">
    <property type="entry name" value="Collagen-bd_dom"/>
</dbReference>
<evidence type="ECO:0000256" key="4">
    <source>
        <dbReference type="ARBA" id="ARBA00022525"/>
    </source>
</evidence>
<dbReference type="Pfam" id="PF17802">
    <property type="entry name" value="SpaA"/>
    <property type="match status" value="1"/>
</dbReference>
<evidence type="ECO:0000256" key="3">
    <source>
        <dbReference type="ARBA" id="ARBA00022512"/>
    </source>
</evidence>
<evidence type="ECO:0000256" key="1">
    <source>
        <dbReference type="ARBA" id="ARBA00004168"/>
    </source>
</evidence>
<comment type="similarity">
    <text evidence="2">Belongs to the serine-aspartate repeat-containing protein (SDr) family.</text>
</comment>
<keyword evidence="7" id="KW-1133">Transmembrane helix</keyword>
<sequence length="579" mass="62540">MGLPNSMRFPSWLSPHNFDILNQDGKVIAKGQVTAGADGTGGNLRVTFTKAVENQYNVKGTMRVAATLVKERLKLDGKNGFDLSVNGVVKSRSGDVHITGPVRPKDELLLKWGYGVDGKPNQAQWTMRINHSKQKLTNAVITDSMENSDESFIPDSFKLTRVRYNEYGEEQQVLETIDLAGKLTFGPGNKTFKLTLGDISDSYKLRYRTTYTPGTYLPNKGILSSSKGETKVERAYQAASSGGNINADLASKIRLIKVDAEDKSIKLANAVFEVTAPDGSTFDLTTGPDGTVTSDALKQGSYKVREKTAPKGYLPTDQVYTLTVTKSGGAIKTVTNERIKTRVPVQKDWVGPRGTEVTVRLLADGADTGRELRLSEANGWKGAFEDLPKHRADGGEIAYTVTEAEVSGVDGSKYDTKVEGDALGGFTITNTNTEKTRVPVQKDWVGPRGTEVTVRLLADGADTGRELRLSEANGWKGAFEDLPKHRADGGEIAYTVTEAEVSGVDPARYTTTIEGDAASGFTITNTHVPVRKHALPVTGDPLGPLAGACLAVLIAAGAALRSMPRRRQTCTELPLRKRS</sequence>
<keyword evidence="6" id="KW-0572">Peptidoglycan-anchor</keyword>
<feature type="domain" description="SpaA-like prealbumin fold" evidence="10">
    <location>
        <begin position="252"/>
        <end position="336"/>
    </location>
</feature>
<dbReference type="PANTHER" id="PTHR36108:SF13">
    <property type="entry name" value="COLOSSIN-B-RELATED"/>
    <property type="match status" value="1"/>
</dbReference>
<evidence type="ECO:0000259" key="10">
    <source>
        <dbReference type="Pfam" id="PF17802"/>
    </source>
</evidence>
<dbReference type="InterPro" id="IPR008966">
    <property type="entry name" value="Adhesion_dom_sf"/>
</dbReference>
<dbReference type="Pfam" id="PF17961">
    <property type="entry name" value="Big_8"/>
    <property type="match status" value="1"/>
</dbReference>
<dbReference type="InterPro" id="IPR041171">
    <property type="entry name" value="SDR_Ig"/>
</dbReference>
<keyword evidence="5" id="KW-0732">Signal</keyword>
<dbReference type="Pfam" id="PF05737">
    <property type="entry name" value="Collagen_bind"/>
    <property type="match status" value="1"/>
</dbReference>
<organism evidence="12 13">
    <name type="scientific">Berryella wangjianweii</name>
    <dbReference type="NCBI Taxonomy" id="2734634"/>
    <lineage>
        <taxon>Bacteria</taxon>
        <taxon>Bacillati</taxon>
        <taxon>Actinomycetota</taxon>
        <taxon>Coriobacteriia</taxon>
        <taxon>Eggerthellales</taxon>
        <taxon>Eggerthellaceae</taxon>
        <taxon>Berryella</taxon>
    </lineage>
</organism>
<evidence type="ECO:0000256" key="6">
    <source>
        <dbReference type="ARBA" id="ARBA00023088"/>
    </source>
</evidence>
<dbReference type="SUPFAM" id="SSF49478">
    <property type="entry name" value="Cna protein B-type domain"/>
    <property type="match status" value="3"/>
</dbReference>
<dbReference type="SUPFAM" id="SSF49401">
    <property type="entry name" value="Bacterial adhesins"/>
    <property type="match status" value="2"/>
</dbReference>
<evidence type="ECO:0000256" key="5">
    <source>
        <dbReference type="ARBA" id="ARBA00022729"/>
    </source>
</evidence>
<evidence type="ECO:0000256" key="2">
    <source>
        <dbReference type="ARBA" id="ARBA00007257"/>
    </source>
</evidence>
<name>A0A6M8J6I7_9ACTN</name>
<keyword evidence="4" id="KW-0964">Secreted</keyword>
<dbReference type="InterPro" id="IPR041033">
    <property type="entry name" value="SpaA_PFL_dom_1"/>
</dbReference>
<evidence type="ECO:0000313" key="13">
    <source>
        <dbReference type="Proteomes" id="UP000503297"/>
    </source>
</evidence>
<dbReference type="GO" id="GO:0005518">
    <property type="term" value="F:collagen binding"/>
    <property type="evidence" value="ECO:0007669"/>
    <property type="project" value="InterPro"/>
</dbReference>
<feature type="domain" description="CNA-B" evidence="9">
    <location>
        <begin position="440"/>
        <end position="526"/>
    </location>
</feature>
<dbReference type="InterPro" id="IPR013783">
    <property type="entry name" value="Ig-like_fold"/>
</dbReference>
<keyword evidence="7" id="KW-0812">Transmembrane</keyword>
<dbReference type="Gene3D" id="2.60.40.740">
    <property type="match status" value="1"/>
</dbReference>
<dbReference type="InterPro" id="IPR008454">
    <property type="entry name" value="Collagen-bd_Cna-like_B-typ_dom"/>
</dbReference>
<keyword evidence="3" id="KW-0134">Cell wall</keyword>
<evidence type="ECO:0000259" key="8">
    <source>
        <dbReference type="Pfam" id="PF05737"/>
    </source>
</evidence>
<comment type="subcellular location">
    <subcellularLocation>
        <location evidence="1">Secreted</location>
        <location evidence="1">Cell wall</location>
        <topology evidence="1">Peptidoglycan-anchor</topology>
    </subcellularLocation>
</comment>
<feature type="domain" description="Collagen binding" evidence="8">
    <location>
        <begin position="107"/>
        <end position="229"/>
    </location>
</feature>
<dbReference type="InterPro" id="IPR011252">
    <property type="entry name" value="Fibrogen-bd_dom1"/>
</dbReference>
<dbReference type="KEGG" id="bwa:HLV38_05005"/>
<evidence type="ECO:0000313" key="12">
    <source>
        <dbReference type="EMBL" id="QKF07546.1"/>
    </source>
</evidence>
<evidence type="ECO:0000256" key="7">
    <source>
        <dbReference type="SAM" id="Phobius"/>
    </source>
</evidence>
<dbReference type="Pfam" id="PF05738">
    <property type="entry name" value="Cna_B"/>
    <property type="match status" value="2"/>
</dbReference>
<dbReference type="GO" id="GO:0007155">
    <property type="term" value="P:cell adhesion"/>
    <property type="evidence" value="ECO:0007669"/>
    <property type="project" value="InterPro"/>
</dbReference>
<gene>
    <name evidence="12" type="ORF">HLV38_05005</name>
</gene>
<protein>
    <submittedName>
        <fullName evidence="12">Cna B-type domain-containing protein</fullName>
    </submittedName>
</protein>
<reference evidence="13" key="1">
    <citation type="submission" date="2020-05" db="EMBL/GenBank/DDBJ databases">
        <title>Novel species in genus Nocardioides.</title>
        <authorList>
            <person name="Zhang G."/>
        </authorList>
    </citation>
    <scope>NUCLEOTIDE SEQUENCE [LARGE SCALE GENOMIC DNA]</scope>
    <source>
        <strain evidence="13">zg-1050</strain>
    </source>
</reference>
<keyword evidence="7" id="KW-0472">Membrane</keyword>
<feature type="domain" description="SDR-like Ig" evidence="11">
    <location>
        <begin position="3"/>
        <end position="74"/>
    </location>
</feature>
<dbReference type="PANTHER" id="PTHR36108">
    <property type="entry name" value="COLOSSIN-B-RELATED"/>
    <property type="match status" value="1"/>
</dbReference>
<dbReference type="Gene3D" id="2.60.40.1280">
    <property type="match status" value="1"/>
</dbReference>
<dbReference type="AlphaFoldDB" id="A0A6M8J6I7"/>
<dbReference type="Gene3D" id="2.60.40.10">
    <property type="entry name" value="Immunoglobulins"/>
    <property type="match status" value="1"/>
</dbReference>
<feature type="transmembrane region" description="Helical" evidence="7">
    <location>
        <begin position="542"/>
        <end position="560"/>
    </location>
</feature>
<dbReference type="EMBL" id="CP053716">
    <property type="protein sequence ID" value="QKF07546.1"/>
    <property type="molecule type" value="Genomic_DNA"/>
</dbReference>
<feature type="domain" description="CNA-B" evidence="9">
    <location>
        <begin position="345"/>
        <end position="431"/>
    </location>
</feature>
<keyword evidence="13" id="KW-1185">Reference proteome</keyword>
<proteinExistence type="inferred from homology"/>
<dbReference type="Gene3D" id="2.60.40.1140">
    <property type="entry name" value="Collagen-binding surface protein Cna, B-type domain"/>
    <property type="match status" value="2"/>
</dbReference>
<dbReference type="GO" id="GO:0005975">
    <property type="term" value="P:carbohydrate metabolic process"/>
    <property type="evidence" value="ECO:0007669"/>
    <property type="project" value="UniProtKB-ARBA"/>
</dbReference>